<feature type="compositionally biased region" description="Basic and acidic residues" evidence="1">
    <location>
        <begin position="16"/>
        <end position="27"/>
    </location>
</feature>
<feature type="region of interest" description="Disordered" evidence="1">
    <location>
        <begin position="179"/>
        <end position="209"/>
    </location>
</feature>
<feature type="compositionally biased region" description="Gly residues" evidence="1">
    <location>
        <begin position="119"/>
        <end position="128"/>
    </location>
</feature>
<reference evidence="2 3" key="2">
    <citation type="submission" date="2015-05" db="EMBL/GenBank/DDBJ databases">
        <authorList>
            <person name="Morales-Cruz A."/>
            <person name="Amrine K.C."/>
            <person name="Cantu D."/>
        </authorList>
    </citation>
    <scope>NUCLEOTIDE SEQUENCE [LARGE SCALE GENOMIC DNA]</scope>
    <source>
        <strain evidence="2">DA912</strain>
    </source>
</reference>
<evidence type="ECO:0000313" key="3">
    <source>
        <dbReference type="Proteomes" id="UP000034680"/>
    </source>
</evidence>
<gene>
    <name evidence="2" type="ORF">UCDDA912_g00291</name>
</gene>
<comment type="caution">
    <text evidence="2">The sequence shown here is derived from an EMBL/GenBank/DDBJ whole genome shotgun (WGS) entry which is preliminary data.</text>
</comment>
<keyword evidence="3" id="KW-1185">Reference proteome</keyword>
<evidence type="ECO:0000256" key="1">
    <source>
        <dbReference type="SAM" id="MobiDB-lite"/>
    </source>
</evidence>
<feature type="region of interest" description="Disordered" evidence="1">
    <location>
        <begin position="16"/>
        <end position="140"/>
    </location>
</feature>
<dbReference type="OrthoDB" id="5240380at2759"/>
<dbReference type="AlphaFoldDB" id="A0A0G2HYB5"/>
<accession>A0A0G2HYB5</accession>
<name>A0A0G2HYB5_9PEZI</name>
<dbReference type="Proteomes" id="UP000034680">
    <property type="component" value="Unassembled WGS sequence"/>
</dbReference>
<feature type="compositionally biased region" description="Low complexity" evidence="1">
    <location>
        <begin position="86"/>
        <end position="95"/>
    </location>
</feature>
<dbReference type="EMBL" id="LCUC01000013">
    <property type="protein sequence ID" value="KKY39678.1"/>
    <property type="molecule type" value="Genomic_DNA"/>
</dbReference>
<proteinExistence type="predicted"/>
<protein>
    <submittedName>
        <fullName evidence="2">Uncharacterized protein</fullName>
    </submittedName>
</protein>
<sequence length="209" mass="21637">MAEKRALAYFEERLRRHQESVKEHSDAADVNEGEGEAIKRRNVKMREEGVRVNVKYPQLASLKPATAPRPEPAPVHNNDLPPSPSPSSGRSTSPSLAGLQSPTPAPTPVDGATGITTPQGGGGGGGAAPGVPASVLPTSGRAGAALDNIDEKLLAVPADPVSRRLLRDGRAILHRAVASAEGRRPGGRTGAVEGGVRTSGRGYPSELMD</sequence>
<reference evidence="2 3" key="1">
    <citation type="submission" date="2015-05" db="EMBL/GenBank/DDBJ databases">
        <title>Distinctive expansion of gene families associated with plant cell wall degradation and secondary metabolism in the genomes of grapevine trunk pathogens.</title>
        <authorList>
            <person name="Lawrence D.P."/>
            <person name="Travadon R."/>
            <person name="Rolshausen P.E."/>
            <person name="Baumgartner K."/>
        </authorList>
    </citation>
    <scope>NUCLEOTIDE SEQUENCE [LARGE SCALE GENOMIC DNA]</scope>
    <source>
        <strain evidence="2">DA912</strain>
    </source>
</reference>
<feature type="compositionally biased region" description="Basic and acidic residues" evidence="1">
    <location>
        <begin position="36"/>
        <end position="50"/>
    </location>
</feature>
<evidence type="ECO:0000313" key="2">
    <source>
        <dbReference type="EMBL" id="KKY39678.1"/>
    </source>
</evidence>
<organism evidence="2 3">
    <name type="scientific">Diaporthe ampelina</name>
    <dbReference type="NCBI Taxonomy" id="1214573"/>
    <lineage>
        <taxon>Eukaryota</taxon>
        <taxon>Fungi</taxon>
        <taxon>Dikarya</taxon>
        <taxon>Ascomycota</taxon>
        <taxon>Pezizomycotina</taxon>
        <taxon>Sordariomycetes</taxon>
        <taxon>Sordariomycetidae</taxon>
        <taxon>Diaporthales</taxon>
        <taxon>Diaporthaceae</taxon>
        <taxon>Diaporthe</taxon>
    </lineage>
</organism>